<keyword evidence="8" id="KW-0902">Two-component regulatory system</keyword>
<keyword evidence="5" id="KW-0547">Nucleotide-binding</keyword>
<dbReference type="SUPFAM" id="SSF55874">
    <property type="entry name" value="ATPase domain of HSP90 chaperone/DNA topoisomerase II/histidine kinase"/>
    <property type="match status" value="1"/>
</dbReference>
<dbReference type="GO" id="GO:0000155">
    <property type="term" value="F:phosphorelay sensor kinase activity"/>
    <property type="evidence" value="ECO:0007669"/>
    <property type="project" value="InterPro"/>
</dbReference>
<keyword evidence="9" id="KW-0472">Membrane</keyword>
<name>A0A2V4XER2_9FLAO</name>
<evidence type="ECO:0000313" key="11">
    <source>
        <dbReference type="EMBL" id="PYE81535.1"/>
    </source>
</evidence>
<evidence type="ECO:0000313" key="12">
    <source>
        <dbReference type="Proteomes" id="UP000248054"/>
    </source>
</evidence>
<dbReference type="RefSeq" id="WP_110474935.1">
    <property type="nucleotide sequence ID" value="NZ_BMWQ01000002.1"/>
</dbReference>
<feature type="transmembrane region" description="Helical" evidence="9">
    <location>
        <begin position="23"/>
        <end position="45"/>
    </location>
</feature>
<evidence type="ECO:0000256" key="2">
    <source>
        <dbReference type="ARBA" id="ARBA00012438"/>
    </source>
</evidence>
<evidence type="ECO:0000256" key="7">
    <source>
        <dbReference type="ARBA" id="ARBA00022840"/>
    </source>
</evidence>
<dbReference type="InterPro" id="IPR050482">
    <property type="entry name" value="Sensor_HK_TwoCompSys"/>
</dbReference>
<dbReference type="Gene3D" id="1.20.5.1930">
    <property type="match status" value="1"/>
</dbReference>
<gene>
    <name evidence="11" type="ORF">DFQ11_102109</name>
</gene>
<evidence type="ECO:0000256" key="4">
    <source>
        <dbReference type="ARBA" id="ARBA00022679"/>
    </source>
</evidence>
<evidence type="ECO:0000256" key="1">
    <source>
        <dbReference type="ARBA" id="ARBA00000085"/>
    </source>
</evidence>
<evidence type="ECO:0000256" key="5">
    <source>
        <dbReference type="ARBA" id="ARBA00022741"/>
    </source>
</evidence>
<dbReference type="PANTHER" id="PTHR24421:SF10">
    <property type="entry name" value="NITRATE_NITRITE SENSOR PROTEIN NARQ"/>
    <property type="match status" value="1"/>
</dbReference>
<dbReference type="Gene3D" id="3.30.565.10">
    <property type="entry name" value="Histidine kinase-like ATPase, C-terminal domain"/>
    <property type="match status" value="1"/>
</dbReference>
<reference evidence="11 12" key="1">
    <citation type="submission" date="2018-06" db="EMBL/GenBank/DDBJ databases">
        <title>Genomic Encyclopedia of Type Strains, Phase III (KMG-III): the genomes of soil and plant-associated and newly described type strains.</title>
        <authorList>
            <person name="Whitman W."/>
        </authorList>
    </citation>
    <scope>NUCLEOTIDE SEQUENCE [LARGE SCALE GENOMIC DNA]</scope>
    <source>
        <strain evidence="11 12">CECT 7945</strain>
    </source>
</reference>
<dbReference type="EC" id="2.7.13.3" evidence="2"/>
<dbReference type="InterPro" id="IPR003594">
    <property type="entry name" value="HATPase_dom"/>
</dbReference>
<keyword evidence="6" id="KW-0418">Kinase</keyword>
<keyword evidence="4" id="KW-0808">Transferase</keyword>
<dbReference type="Proteomes" id="UP000248054">
    <property type="component" value="Unassembled WGS sequence"/>
</dbReference>
<evidence type="ECO:0000256" key="8">
    <source>
        <dbReference type="ARBA" id="ARBA00023012"/>
    </source>
</evidence>
<keyword evidence="9" id="KW-1133">Transmembrane helix</keyword>
<evidence type="ECO:0000259" key="10">
    <source>
        <dbReference type="PROSITE" id="PS50109"/>
    </source>
</evidence>
<keyword evidence="9" id="KW-0812">Transmembrane</keyword>
<sequence length="274" mass="31093">MLYIWLSLHGSVQKTLSNEEIALISYVVFFLVTLVVVFVMFFVMFQKRKNQLLLDKVKQQKQFDEELIKTQQEIQEETLKYIGRELHDNVGQMLVLASMQMSAVSSIVQEGVKTQVQNASEVLKDSLEEVRALSRSLNHDVIYNLGFDATVQNEINRLNKTGLIEASLSISGDKVHFENHKDEVILFRILQEFFSNSLKYAEANQLVVKIIYELDSLSIQIQDDGVGFEVDTVKKGAGLINMKKRAELVSASLQLNSEVGKGTVLNLKYPFKIA</sequence>
<evidence type="ECO:0000256" key="3">
    <source>
        <dbReference type="ARBA" id="ARBA00022553"/>
    </source>
</evidence>
<dbReference type="Pfam" id="PF07730">
    <property type="entry name" value="HisKA_3"/>
    <property type="match status" value="1"/>
</dbReference>
<accession>A0A2V4XER2</accession>
<dbReference type="GO" id="GO:0016020">
    <property type="term" value="C:membrane"/>
    <property type="evidence" value="ECO:0007669"/>
    <property type="project" value="InterPro"/>
</dbReference>
<dbReference type="EMBL" id="QJTD01000002">
    <property type="protein sequence ID" value="PYE81535.1"/>
    <property type="molecule type" value="Genomic_DNA"/>
</dbReference>
<feature type="domain" description="Histidine kinase" evidence="10">
    <location>
        <begin position="182"/>
        <end position="273"/>
    </location>
</feature>
<keyword evidence="3" id="KW-0597">Phosphoprotein</keyword>
<organism evidence="11 12">
    <name type="scientific">Winogradskyella epiphytica</name>
    <dbReference type="NCBI Taxonomy" id="262005"/>
    <lineage>
        <taxon>Bacteria</taxon>
        <taxon>Pseudomonadati</taxon>
        <taxon>Bacteroidota</taxon>
        <taxon>Flavobacteriia</taxon>
        <taxon>Flavobacteriales</taxon>
        <taxon>Flavobacteriaceae</taxon>
        <taxon>Winogradskyella</taxon>
    </lineage>
</organism>
<dbReference type="Pfam" id="PF02518">
    <property type="entry name" value="HATPase_c"/>
    <property type="match status" value="1"/>
</dbReference>
<proteinExistence type="predicted"/>
<dbReference type="SMART" id="SM00387">
    <property type="entry name" value="HATPase_c"/>
    <property type="match status" value="1"/>
</dbReference>
<dbReference type="GO" id="GO:0046983">
    <property type="term" value="F:protein dimerization activity"/>
    <property type="evidence" value="ECO:0007669"/>
    <property type="project" value="InterPro"/>
</dbReference>
<protein>
    <recommendedName>
        <fullName evidence="2">histidine kinase</fullName>
        <ecNumber evidence="2">2.7.13.3</ecNumber>
    </recommendedName>
</protein>
<dbReference type="InterPro" id="IPR005467">
    <property type="entry name" value="His_kinase_dom"/>
</dbReference>
<dbReference type="GO" id="GO:0005524">
    <property type="term" value="F:ATP binding"/>
    <property type="evidence" value="ECO:0007669"/>
    <property type="project" value="UniProtKB-KW"/>
</dbReference>
<dbReference type="InterPro" id="IPR011712">
    <property type="entry name" value="Sig_transdc_His_kin_sub3_dim/P"/>
</dbReference>
<comment type="caution">
    <text evidence="11">The sequence shown here is derived from an EMBL/GenBank/DDBJ whole genome shotgun (WGS) entry which is preliminary data.</text>
</comment>
<dbReference type="OrthoDB" id="9760839at2"/>
<keyword evidence="12" id="KW-1185">Reference proteome</keyword>
<comment type="catalytic activity">
    <reaction evidence="1">
        <text>ATP + protein L-histidine = ADP + protein N-phospho-L-histidine.</text>
        <dbReference type="EC" id="2.7.13.3"/>
    </reaction>
</comment>
<dbReference type="InterPro" id="IPR036890">
    <property type="entry name" value="HATPase_C_sf"/>
</dbReference>
<dbReference type="CDD" id="cd16917">
    <property type="entry name" value="HATPase_UhpB-NarQ-NarX-like"/>
    <property type="match status" value="1"/>
</dbReference>
<evidence type="ECO:0000256" key="9">
    <source>
        <dbReference type="SAM" id="Phobius"/>
    </source>
</evidence>
<dbReference type="AlphaFoldDB" id="A0A2V4XER2"/>
<dbReference type="PANTHER" id="PTHR24421">
    <property type="entry name" value="NITRATE/NITRITE SENSOR PROTEIN NARX-RELATED"/>
    <property type="match status" value="1"/>
</dbReference>
<evidence type="ECO:0000256" key="6">
    <source>
        <dbReference type="ARBA" id="ARBA00022777"/>
    </source>
</evidence>
<dbReference type="PROSITE" id="PS50109">
    <property type="entry name" value="HIS_KIN"/>
    <property type="match status" value="1"/>
</dbReference>
<keyword evidence="7" id="KW-0067">ATP-binding</keyword>